<dbReference type="OrthoDB" id="5390at2759"/>
<dbReference type="GO" id="GO:0034456">
    <property type="term" value="C:UTP-C complex"/>
    <property type="evidence" value="ECO:0007669"/>
    <property type="project" value="TreeGrafter"/>
</dbReference>
<protein>
    <recommendedName>
        <fullName evidence="3">Ribosomal RNA-processing protein 7 C-terminal domain-containing protein</fullName>
    </recommendedName>
</protein>
<reference evidence="4 5" key="1">
    <citation type="journal article" date="2011" name="J. Gen. Appl. Microbiol.">
        <title>Draft genome sequencing of the enigmatic basidiomycete Mixia osmundae.</title>
        <authorList>
            <person name="Nishida H."/>
            <person name="Nagatsuka Y."/>
            <person name="Sugiyama J."/>
        </authorList>
    </citation>
    <scope>NUCLEOTIDE SEQUENCE [LARGE SCALE GENOMIC DNA]</scope>
    <source>
        <strain evidence="5">CBS 9802 / IAM 14324 / JCM 22182 / KY 12970</strain>
    </source>
</reference>
<feature type="compositionally biased region" description="Acidic residues" evidence="2">
    <location>
        <begin position="309"/>
        <end position="321"/>
    </location>
</feature>
<dbReference type="RefSeq" id="XP_014569531.1">
    <property type="nucleotide sequence ID" value="XM_014714045.1"/>
</dbReference>
<feature type="compositionally biased region" description="Basic and acidic residues" evidence="2">
    <location>
        <begin position="441"/>
        <end position="454"/>
    </location>
</feature>
<dbReference type="Pfam" id="PF12923">
    <property type="entry name" value="RRP7"/>
    <property type="match status" value="1"/>
</dbReference>
<sequence length="462" mass="51499">MAPLPTSKKERKASMVKRGKQRASEPAPGEEEEGEEDTLLIPAMRSQSVAHSGSKRRKRQTTAAGFVPLPFSLAMPPIYALSDEPTTSKEPIRIDDPAPHWIFIRPSMSLKDTLSEDDRQDEGKLVRSRSLLVCNLPLCSTPTELSRALQSLYQAHAQQAGTTPRHASSLIKSVNMGQDRYTRSGWPNVLNEVYDASIPPLFQLDDDQRARIRPTTTADVIFTSRDALADFHKLASTVALDSTGQPVELVPQWPDLDADGPKQAWGLPAHHLLRPSFESVKKHTDAYMVHFESRPTSAKAAPEAESFVDPELEQAEPDDDGWTTVVRGGRHGRSADLIPTAAPPFSSKQKAGKTSLQDEKARLERLKNQASGYASGKASVAVASKSFQDKLRYDISLLPGQLGKEPPQELAKKPKRTENSTGFYRFERDANRKSSLQTLRHRFDRDKSKVEAMRKDRRFRPY</sequence>
<organism evidence="4 5">
    <name type="scientific">Mixia osmundae (strain CBS 9802 / IAM 14324 / JCM 22182 / KY 12970)</name>
    <dbReference type="NCBI Taxonomy" id="764103"/>
    <lineage>
        <taxon>Eukaryota</taxon>
        <taxon>Fungi</taxon>
        <taxon>Dikarya</taxon>
        <taxon>Basidiomycota</taxon>
        <taxon>Pucciniomycotina</taxon>
        <taxon>Mixiomycetes</taxon>
        <taxon>Mixiales</taxon>
        <taxon>Mixiaceae</taxon>
        <taxon>Mixia</taxon>
    </lineage>
</organism>
<feature type="compositionally biased region" description="Polar residues" evidence="2">
    <location>
        <begin position="346"/>
        <end position="355"/>
    </location>
</feature>
<feature type="region of interest" description="Disordered" evidence="2">
    <location>
        <begin position="398"/>
        <end position="462"/>
    </location>
</feature>
<evidence type="ECO:0000256" key="1">
    <source>
        <dbReference type="ARBA" id="ARBA00006110"/>
    </source>
</evidence>
<proteinExistence type="inferred from homology"/>
<dbReference type="AlphaFoldDB" id="G7DU24"/>
<feature type="region of interest" description="Disordered" evidence="2">
    <location>
        <begin position="1"/>
        <end position="63"/>
    </location>
</feature>
<dbReference type="PANTHER" id="PTHR13191:SF0">
    <property type="entry name" value="RIBOSOMAL RNA-PROCESSING PROTEIN 7 HOMOLOG A-RELATED"/>
    <property type="match status" value="1"/>
</dbReference>
<dbReference type="Gene3D" id="6.10.250.1770">
    <property type="match status" value="1"/>
</dbReference>
<feature type="region of interest" description="Disordered" evidence="2">
    <location>
        <begin position="309"/>
        <end position="357"/>
    </location>
</feature>
<gene>
    <name evidence="4" type="primary">Mo00731</name>
    <name evidence="4" type="ORF">E5Q_00731</name>
</gene>
<dbReference type="eggNOG" id="KOG4008">
    <property type="taxonomic scope" value="Eukaryota"/>
</dbReference>
<evidence type="ECO:0000313" key="4">
    <source>
        <dbReference type="EMBL" id="GAA94084.1"/>
    </source>
</evidence>
<evidence type="ECO:0000313" key="5">
    <source>
        <dbReference type="Proteomes" id="UP000009131"/>
    </source>
</evidence>
<dbReference type="GO" id="GO:0000028">
    <property type="term" value="P:ribosomal small subunit assembly"/>
    <property type="evidence" value="ECO:0007669"/>
    <property type="project" value="TreeGrafter"/>
</dbReference>
<dbReference type="GO" id="GO:0006364">
    <property type="term" value="P:rRNA processing"/>
    <property type="evidence" value="ECO:0007669"/>
    <property type="project" value="TreeGrafter"/>
</dbReference>
<reference evidence="4 5" key="2">
    <citation type="journal article" date="2012" name="Open Biol.">
        <title>Characteristics of nucleosomes and linker DNA regions on the genome of the basidiomycete Mixia osmundae revealed by mono- and dinucleosome mapping.</title>
        <authorList>
            <person name="Nishida H."/>
            <person name="Kondo S."/>
            <person name="Matsumoto T."/>
            <person name="Suzuki Y."/>
            <person name="Yoshikawa H."/>
            <person name="Taylor T.D."/>
            <person name="Sugiyama J."/>
        </authorList>
    </citation>
    <scope>NUCLEOTIDE SEQUENCE [LARGE SCALE GENOMIC DNA]</scope>
    <source>
        <strain evidence="5">CBS 9802 / IAM 14324 / JCM 22182 / KY 12970</strain>
    </source>
</reference>
<evidence type="ECO:0000256" key="2">
    <source>
        <dbReference type="SAM" id="MobiDB-lite"/>
    </source>
</evidence>
<dbReference type="InterPro" id="IPR040446">
    <property type="entry name" value="RRP7"/>
</dbReference>
<dbReference type="GO" id="GO:0032545">
    <property type="term" value="C:CURI complex"/>
    <property type="evidence" value="ECO:0007669"/>
    <property type="project" value="TreeGrafter"/>
</dbReference>
<feature type="compositionally biased region" description="Basic and acidic residues" evidence="2">
    <location>
        <begin position="406"/>
        <end position="418"/>
    </location>
</feature>
<accession>G7DU24</accession>
<dbReference type="InterPro" id="IPR024326">
    <property type="entry name" value="RRP7_C"/>
</dbReference>
<dbReference type="STRING" id="764103.G7DU24"/>
<keyword evidence="5" id="KW-1185">Reference proteome</keyword>
<feature type="compositionally biased region" description="Acidic residues" evidence="2">
    <location>
        <begin position="28"/>
        <end position="38"/>
    </location>
</feature>
<dbReference type="InParanoid" id="G7DU24"/>
<dbReference type="EMBL" id="BABT02000028">
    <property type="protein sequence ID" value="GAA94084.1"/>
    <property type="molecule type" value="Genomic_DNA"/>
</dbReference>
<name>G7DU24_MIXOS</name>
<feature type="domain" description="Ribosomal RNA-processing protein 7 C-terminal" evidence="3">
    <location>
        <begin position="273"/>
        <end position="462"/>
    </location>
</feature>
<comment type="similarity">
    <text evidence="1">Belongs to the RRP7 family.</text>
</comment>
<dbReference type="HOGENOM" id="CLU_607200_0_0_1"/>
<evidence type="ECO:0000259" key="3">
    <source>
        <dbReference type="Pfam" id="PF12923"/>
    </source>
</evidence>
<dbReference type="PANTHER" id="PTHR13191">
    <property type="entry name" value="RIBOSOMAL RNA PROCESSING PROTEIN 7-RELATED"/>
    <property type="match status" value="1"/>
</dbReference>
<feature type="compositionally biased region" description="Basic residues" evidence="2">
    <location>
        <begin position="9"/>
        <end position="21"/>
    </location>
</feature>
<dbReference type="Proteomes" id="UP000009131">
    <property type="component" value="Unassembled WGS sequence"/>
</dbReference>
<comment type="caution">
    <text evidence="4">The sequence shown here is derived from an EMBL/GenBank/DDBJ whole genome shotgun (WGS) entry which is preliminary data.</text>
</comment>